<comment type="caution">
    <text evidence="6">The sequence shown here is derived from an EMBL/GenBank/DDBJ whole genome shotgun (WGS) entry which is preliminary data.</text>
</comment>
<evidence type="ECO:0000313" key="7">
    <source>
        <dbReference type="Proteomes" id="UP000076660"/>
    </source>
</evidence>
<dbReference type="Pfam" id="PF00872">
    <property type="entry name" value="Transposase_mut"/>
    <property type="match status" value="1"/>
</dbReference>
<evidence type="ECO:0008006" key="8">
    <source>
        <dbReference type="Google" id="ProtNLM"/>
    </source>
</evidence>
<protein>
    <recommendedName>
        <fullName evidence="8">Mutator family transposase</fullName>
    </recommendedName>
</protein>
<gene>
    <name evidence="6" type="ORF">AVR91_0200460</name>
</gene>
<evidence type="ECO:0000256" key="2">
    <source>
        <dbReference type="ARBA" id="ARBA00010961"/>
    </source>
</evidence>
<dbReference type="Proteomes" id="UP000076660">
    <property type="component" value="Unassembled WGS sequence"/>
</dbReference>
<organism evidence="6 7">
    <name type="scientific">Amycolatopsis keratiniphila subsp. keratiniphila</name>
    <dbReference type="NCBI Taxonomy" id="227715"/>
    <lineage>
        <taxon>Bacteria</taxon>
        <taxon>Bacillati</taxon>
        <taxon>Actinomycetota</taxon>
        <taxon>Actinomycetes</taxon>
        <taxon>Pseudonocardiales</taxon>
        <taxon>Pseudonocardiaceae</taxon>
        <taxon>Amycolatopsis</taxon>
        <taxon>Amycolatopsis japonica group</taxon>
    </lineage>
</organism>
<comment type="similarity">
    <text evidence="2">Belongs to the transposase mutator family.</text>
</comment>
<name>A0A1W2M494_9PSEU</name>
<keyword evidence="4" id="KW-0238">DNA-binding</keyword>
<accession>A0A1W2M494</accession>
<keyword evidence="5" id="KW-0233">DNA recombination</keyword>
<dbReference type="AlphaFoldDB" id="A0A1W2M494"/>
<dbReference type="GO" id="GO:0004803">
    <property type="term" value="F:transposase activity"/>
    <property type="evidence" value="ECO:0007669"/>
    <property type="project" value="InterPro"/>
</dbReference>
<reference evidence="6 7" key="1">
    <citation type="submission" date="2016-12" db="EMBL/GenBank/DDBJ databases">
        <title>Amycolatopsis keratiniphila subsp. keratiniphila genome sequencing and assembly.</title>
        <authorList>
            <person name="Mayilraj S."/>
            <person name="Kaur N."/>
        </authorList>
    </citation>
    <scope>NUCLEOTIDE SEQUENCE [LARGE SCALE GENOMIC DNA]</scope>
    <source>
        <strain evidence="6 7">DSM 44409</strain>
    </source>
</reference>
<evidence type="ECO:0000256" key="1">
    <source>
        <dbReference type="ARBA" id="ARBA00002190"/>
    </source>
</evidence>
<dbReference type="GO" id="GO:0006313">
    <property type="term" value="P:DNA transposition"/>
    <property type="evidence" value="ECO:0007669"/>
    <property type="project" value="InterPro"/>
</dbReference>
<proteinExistence type="inferred from homology"/>
<dbReference type="EMBL" id="LQMT02000002">
    <property type="protein sequence ID" value="ONF75023.1"/>
    <property type="molecule type" value="Genomic_DNA"/>
</dbReference>
<comment type="function">
    <text evidence="1">Required for the transposition of the insertion element.</text>
</comment>
<evidence type="ECO:0000256" key="3">
    <source>
        <dbReference type="ARBA" id="ARBA00022578"/>
    </source>
</evidence>
<dbReference type="GO" id="GO:0003677">
    <property type="term" value="F:DNA binding"/>
    <property type="evidence" value="ECO:0007669"/>
    <property type="project" value="UniProtKB-KW"/>
</dbReference>
<evidence type="ECO:0000313" key="6">
    <source>
        <dbReference type="EMBL" id="ONF75023.1"/>
    </source>
</evidence>
<evidence type="ECO:0000256" key="4">
    <source>
        <dbReference type="ARBA" id="ARBA00023125"/>
    </source>
</evidence>
<dbReference type="InterPro" id="IPR001207">
    <property type="entry name" value="Transposase_mutator"/>
</dbReference>
<keyword evidence="3" id="KW-0815">Transposition</keyword>
<sequence>MLIVCCDGLTGFPEAIEETYTVHLIRAAMWFVSCTDRRKIAAALKPIYTAPTAEAARLELDAFASSDLGNR</sequence>
<evidence type="ECO:0000256" key="5">
    <source>
        <dbReference type="ARBA" id="ARBA00023172"/>
    </source>
</evidence>